<organism evidence="2 3">
    <name type="scientific">Passalora fulva</name>
    <name type="common">Tomato leaf mold</name>
    <name type="synonym">Cladosporium fulvum</name>
    <dbReference type="NCBI Taxonomy" id="5499"/>
    <lineage>
        <taxon>Eukaryota</taxon>
        <taxon>Fungi</taxon>
        <taxon>Dikarya</taxon>
        <taxon>Ascomycota</taxon>
        <taxon>Pezizomycotina</taxon>
        <taxon>Dothideomycetes</taxon>
        <taxon>Dothideomycetidae</taxon>
        <taxon>Mycosphaerellales</taxon>
        <taxon>Mycosphaerellaceae</taxon>
        <taxon>Fulvia</taxon>
    </lineage>
</organism>
<reference evidence="2" key="1">
    <citation type="submission" date="2021-12" db="EMBL/GenBank/DDBJ databases">
        <authorList>
            <person name="Zaccaron A."/>
            <person name="Stergiopoulos I."/>
        </authorList>
    </citation>
    <scope>NUCLEOTIDE SEQUENCE</scope>
    <source>
        <strain evidence="2">Race5_Kim</strain>
    </source>
</reference>
<evidence type="ECO:0000259" key="1">
    <source>
        <dbReference type="Pfam" id="PF18566"/>
    </source>
</evidence>
<dbReference type="AlphaFoldDB" id="A0A9Q8P8W9"/>
<sequence>MNIDLSKYPKLTREQAGHIRHFHNLATQPDGQWYHMGSQEPMQEFLDAYRYQLAQMAYVIATCHFNRQNALRSVYKPLFRPLIHKMLRREVWGYWFNTSLGGIQCDPSLTELKKPWADPIVRENVTYSGHLLLICSLYGMLFDDDEFEEEGSLVEAFEYCTGTLQEAILREMEREDWVGACCEPNAVFVVCNQSPLIAIRLNDVRNGTNTIDDVLLRYQAAWDKKGMIDPATGLFKDMLVSKQGCTVSTSDPASTAWGAAFMNSWNSTLVRSCYERQALGYLTTIDNKTELHPPLVGNAYRVLVKEGKNTSPANVLNEAPKRATTEYAHKASKQSPKRPLSMLTKPIFGCLSELGRPECQGPLDYADENLNPTWEKGGLFYPRNDTPFDEALKWTHMDPFEGNVTIGYARLNVEDGMKKIWEDAWTRDQVRGRPWVDSINLRDGVDFFEGALGSGAERDACYGDVG</sequence>
<dbReference type="Pfam" id="PF18566">
    <property type="entry name" value="Ldi"/>
    <property type="match status" value="1"/>
</dbReference>
<evidence type="ECO:0000313" key="3">
    <source>
        <dbReference type="Proteomes" id="UP000756132"/>
    </source>
</evidence>
<proteinExistence type="predicted"/>
<accession>A0A9Q8P8W9</accession>
<dbReference type="EMBL" id="CP090167">
    <property type="protein sequence ID" value="UJO17447.1"/>
    <property type="molecule type" value="Genomic_DNA"/>
</dbReference>
<reference evidence="2" key="2">
    <citation type="journal article" date="2022" name="Microb. Genom.">
        <title>A chromosome-scale genome assembly of the tomato pathogen Cladosporium fulvum reveals a compartmentalized genome architecture and the presence of a dispensable chromosome.</title>
        <authorList>
            <person name="Zaccaron A.Z."/>
            <person name="Chen L.H."/>
            <person name="Samaras A."/>
            <person name="Stergiopoulos I."/>
        </authorList>
    </citation>
    <scope>NUCLEOTIDE SEQUENCE</scope>
    <source>
        <strain evidence="2">Race5_Kim</strain>
    </source>
</reference>
<feature type="domain" description="Linalool dehydratase/isomerase" evidence="1">
    <location>
        <begin position="50"/>
        <end position="386"/>
    </location>
</feature>
<dbReference type="KEGG" id="ffu:CLAFUR5_06253"/>
<dbReference type="GeneID" id="71986131"/>
<evidence type="ECO:0000313" key="2">
    <source>
        <dbReference type="EMBL" id="UJO17447.1"/>
    </source>
</evidence>
<dbReference type="OrthoDB" id="9979195at2759"/>
<keyword evidence="3" id="KW-1185">Reference proteome</keyword>
<dbReference type="RefSeq" id="XP_047761813.1">
    <property type="nucleotide sequence ID" value="XM_047905401.1"/>
</dbReference>
<dbReference type="Proteomes" id="UP000756132">
    <property type="component" value="Chromosome 5"/>
</dbReference>
<name>A0A9Q8P8W9_PASFU</name>
<dbReference type="InterPro" id="IPR041411">
    <property type="entry name" value="Ldi"/>
</dbReference>
<protein>
    <recommendedName>
        <fullName evidence="1">Linalool dehydratase/isomerase domain-containing protein</fullName>
    </recommendedName>
</protein>
<gene>
    <name evidence="2" type="ORF">CLAFUR5_06253</name>
</gene>